<proteinExistence type="predicted"/>
<sequence length="69" mass="7406">MQKKCDRVALSGNLALSGSFQVSKSPLRGKTAAGGQNGSCASTAQRKQKQTFHPLGVDWEMMTALLFSF</sequence>
<gene>
    <name evidence="2" type="ORF">LR48_Vigan05g103900</name>
</gene>
<accession>A0A0L9UKM3</accession>
<organism evidence="2 3">
    <name type="scientific">Phaseolus angularis</name>
    <name type="common">Azuki bean</name>
    <name type="synonym">Vigna angularis</name>
    <dbReference type="NCBI Taxonomy" id="3914"/>
    <lineage>
        <taxon>Eukaryota</taxon>
        <taxon>Viridiplantae</taxon>
        <taxon>Streptophyta</taxon>
        <taxon>Embryophyta</taxon>
        <taxon>Tracheophyta</taxon>
        <taxon>Spermatophyta</taxon>
        <taxon>Magnoliopsida</taxon>
        <taxon>eudicotyledons</taxon>
        <taxon>Gunneridae</taxon>
        <taxon>Pentapetalae</taxon>
        <taxon>rosids</taxon>
        <taxon>fabids</taxon>
        <taxon>Fabales</taxon>
        <taxon>Fabaceae</taxon>
        <taxon>Papilionoideae</taxon>
        <taxon>50 kb inversion clade</taxon>
        <taxon>NPAAA clade</taxon>
        <taxon>indigoferoid/millettioid clade</taxon>
        <taxon>Phaseoleae</taxon>
        <taxon>Vigna</taxon>
    </lineage>
</organism>
<dbReference type="AlphaFoldDB" id="A0A0L9UKM3"/>
<evidence type="ECO:0000313" key="3">
    <source>
        <dbReference type="Proteomes" id="UP000053144"/>
    </source>
</evidence>
<protein>
    <submittedName>
        <fullName evidence="2">Uncharacterized protein</fullName>
    </submittedName>
</protein>
<evidence type="ECO:0000313" key="2">
    <source>
        <dbReference type="EMBL" id="KOM43435.1"/>
    </source>
</evidence>
<evidence type="ECO:0000256" key="1">
    <source>
        <dbReference type="SAM" id="MobiDB-lite"/>
    </source>
</evidence>
<dbReference type="EMBL" id="CM003375">
    <property type="protein sequence ID" value="KOM43435.1"/>
    <property type="molecule type" value="Genomic_DNA"/>
</dbReference>
<feature type="region of interest" description="Disordered" evidence="1">
    <location>
        <begin position="25"/>
        <end position="47"/>
    </location>
</feature>
<name>A0A0L9UKM3_PHAAN</name>
<reference evidence="3" key="1">
    <citation type="journal article" date="2015" name="Proc. Natl. Acad. Sci. U.S.A.">
        <title>Genome sequencing of adzuki bean (Vigna angularis) provides insight into high starch and low fat accumulation and domestication.</title>
        <authorList>
            <person name="Yang K."/>
            <person name="Tian Z."/>
            <person name="Chen C."/>
            <person name="Luo L."/>
            <person name="Zhao B."/>
            <person name="Wang Z."/>
            <person name="Yu L."/>
            <person name="Li Y."/>
            <person name="Sun Y."/>
            <person name="Li W."/>
            <person name="Chen Y."/>
            <person name="Li Y."/>
            <person name="Zhang Y."/>
            <person name="Ai D."/>
            <person name="Zhao J."/>
            <person name="Shang C."/>
            <person name="Ma Y."/>
            <person name="Wu B."/>
            <person name="Wang M."/>
            <person name="Gao L."/>
            <person name="Sun D."/>
            <person name="Zhang P."/>
            <person name="Guo F."/>
            <person name="Wang W."/>
            <person name="Li Y."/>
            <person name="Wang J."/>
            <person name="Varshney R.K."/>
            <person name="Wang J."/>
            <person name="Ling H.Q."/>
            <person name="Wan P."/>
        </authorList>
    </citation>
    <scope>NUCLEOTIDE SEQUENCE</scope>
    <source>
        <strain evidence="3">cv. Jingnong 6</strain>
    </source>
</reference>
<dbReference type="Proteomes" id="UP000053144">
    <property type="component" value="Chromosome 5"/>
</dbReference>
<dbReference type="Gramene" id="KOM43435">
    <property type="protein sequence ID" value="KOM43435"/>
    <property type="gene ID" value="LR48_Vigan05g103900"/>
</dbReference>